<accession>A0A4S8LL36</accession>
<feature type="compositionally biased region" description="Low complexity" evidence="1">
    <location>
        <begin position="1004"/>
        <end position="1048"/>
    </location>
</feature>
<feature type="compositionally biased region" description="Basic and acidic residues" evidence="1">
    <location>
        <begin position="740"/>
        <end position="757"/>
    </location>
</feature>
<feature type="compositionally biased region" description="Pro residues" evidence="1">
    <location>
        <begin position="1294"/>
        <end position="1303"/>
    </location>
</feature>
<evidence type="ECO:0000313" key="3">
    <source>
        <dbReference type="EMBL" id="THU89633.1"/>
    </source>
</evidence>
<feature type="compositionally biased region" description="Basic and acidic residues" evidence="1">
    <location>
        <begin position="773"/>
        <end position="783"/>
    </location>
</feature>
<feature type="compositionally biased region" description="Low complexity" evidence="1">
    <location>
        <begin position="1084"/>
        <end position="1104"/>
    </location>
</feature>
<feature type="compositionally biased region" description="Low complexity" evidence="1">
    <location>
        <begin position="72"/>
        <end position="87"/>
    </location>
</feature>
<feature type="compositionally biased region" description="Basic and acidic residues" evidence="1">
    <location>
        <begin position="849"/>
        <end position="865"/>
    </location>
</feature>
<feature type="compositionally biased region" description="Low complexity" evidence="1">
    <location>
        <begin position="874"/>
        <end position="933"/>
    </location>
</feature>
<dbReference type="EMBL" id="ML179361">
    <property type="protein sequence ID" value="THU89633.1"/>
    <property type="molecule type" value="Genomic_DNA"/>
</dbReference>
<feature type="domain" description="Meiotically up-regulated protein Msb1/Mug8" evidence="2">
    <location>
        <begin position="141"/>
        <end position="363"/>
    </location>
</feature>
<sequence>MPSFLSKVFGRNTRKQGDRESSGHESDPSLLEGKFEAVSPNISPTGDKFPEANADKDKRKKEKDKSKENPFSLLRSKSPSSSDVSASKQTTQPHLTLNLPGLKDDSSARALGVVFEADPSQLILSDAVIGSRRLSSLETLVLVRACSQAIMARGLDTLGVMHPHWHSASPEEQRKLISLFIHSLAPKSPITTLSPTLSAPTSAFEAEVNSSRSPHDVAAVLRWGLRHMQLDGTSFGTDNDWYKTFFEAEKSAQYPPTAFSDQLAPKIPATHLELLTSTLDVFSSLAAHAEVNSISGSKLSKLLGLWLLTADRVQPSDDWFSFYSRWDRMGRMLEHLFLSHIRNEASNHRMPRRLTELVQHYPYVKGSSPSPEHDLLPRPRFSTQRYDALFVRVDTELPSTYPEDKPASVDLLKLIANALKAESTGSGSAYELWQKIRQAGTEDESSEQASSPTVPDSLSRILADETIRLLTLRATKDSVKEFKLDLGALPPSKANGHTKGMSMDNGISKAPSNGTAHATSSSEGATSGSPPISPSTSNSLGLDWQQFSTSGFLESTMGTPLAATLMDKDLEVTAPKQTRNMSIGRKSRQTSPRRTGKSTELPPLAIPADGDKAKVTTNEVKFPTKVVQASLVLLDEAFIDFWSDALLDPISSDWPRFVVCRFKNSLPGLDMDAEGGGKKLEWMVIEQVYSKNVPQPVSGAASDSTHESSAGSTPRGRTQSPRPSFSSSAKNRLSFWSSKSKVEKDTKKRGEKEKGVRIGEMGEILKEEDEEGKETKETKETTKKEKKRTSWIPKKSTDTPAAVQEEPEGKEKQVKKDEDTVSPGVTAAVATGAVAAATGATIVAATQDDESKEKSVEKAEEEKAVDSTAAPPVSEETPAPAAAQEEEQSAPAETLESTPAPAPVVEVPESETPTAEPPVLSAAAPETESTPAPVDSEPVKEATPEPVVEPAAAVPEPEPISAPAEPEPVKEATPEPVIEQAAATPEPEPVSVAAEAEPVKEATPEPVVEPAAAVPEPEPVSAPAEPVIEPATAAPEPEPVVEPVAAAPEPEPTPEPVIEPAAVVPEPEPVSAPPVSEPEKEVTPEPVIEPAAAAPESESVSTPTVPEPVKEITPEPVIEPTPVPAIPTFAESGEKEVAGVEEAQANGALDEITAEEQPAPVEPVEETPQPEIASDPEEAKPSEPEVVDTPIVVNDAVIPPDPVEQPSEAADAETEPTPEPVASFAETTVVAPPMIEKEETVDVPNAHVEPLRDPSPASAEAEVSLPPVPVVDADVSIPEPSSTVSHADLVEETPSPPEDAPHL</sequence>
<feature type="compositionally biased region" description="Basic and acidic residues" evidence="1">
    <location>
        <begin position="807"/>
        <end position="819"/>
    </location>
</feature>
<dbReference type="PANTHER" id="PTHR28093">
    <property type="entry name" value="MORPHOGENESIS-RELATED PROTEIN MSB1"/>
    <property type="match status" value="1"/>
</dbReference>
<feature type="compositionally biased region" description="Polar residues" evidence="1">
    <location>
        <begin position="695"/>
        <end position="739"/>
    </location>
</feature>
<feature type="compositionally biased region" description="Low complexity" evidence="1">
    <location>
        <begin position="944"/>
        <end position="964"/>
    </location>
</feature>
<feature type="region of interest" description="Disordered" evidence="1">
    <location>
        <begin position="1151"/>
        <end position="1303"/>
    </location>
</feature>
<feature type="region of interest" description="Disordered" evidence="1">
    <location>
        <begin position="572"/>
        <end position="603"/>
    </location>
</feature>
<feature type="region of interest" description="Disordered" evidence="1">
    <location>
        <begin position="1"/>
        <end position="102"/>
    </location>
</feature>
<dbReference type="InterPro" id="IPR037508">
    <property type="entry name" value="Msb1/Mug8"/>
</dbReference>
<dbReference type="InterPro" id="IPR008936">
    <property type="entry name" value="Rho_GTPase_activation_prot"/>
</dbReference>
<proteinExistence type="predicted"/>
<feature type="compositionally biased region" description="Basic and acidic residues" evidence="1">
    <location>
        <begin position="15"/>
        <end position="27"/>
    </location>
</feature>
<feature type="compositionally biased region" description="Pro residues" evidence="1">
    <location>
        <begin position="1066"/>
        <end position="1076"/>
    </location>
</feature>
<organism evidence="3 4">
    <name type="scientific">Dendrothele bispora (strain CBS 962.96)</name>
    <dbReference type="NCBI Taxonomy" id="1314807"/>
    <lineage>
        <taxon>Eukaryota</taxon>
        <taxon>Fungi</taxon>
        <taxon>Dikarya</taxon>
        <taxon>Basidiomycota</taxon>
        <taxon>Agaricomycotina</taxon>
        <taxon>Agaricomycetes</taxon>
        <taxon>Agaricomycetidae</taxon>
        <taxon>Agaricales</taxon>
        <taxon>Agaricales incertae sedis</taxon>
        <taxon>Dendrothele</taxon>
    </lineage>
</organism>
<dbReference type="PANTHER" id="PTHR28093:SF1">
    <property type="entry name" value="MORPHOGENESIS-RELATED PROTEIN MSB1"/>
    <property type="match status" value="1"/>
</dbReference>
<feature type="compositionally biased region" description="Low complexity" evidence="1">
    <location>
        <begin position="981"/>
        <end position="996"/>
    </location>
</feature>
<dbReference type="InterPro" id="IPR012965">
    <property type="entry name" value="Msb1/Mug8_dom"/>
</dbReference>
<feature type="compositionally biased region" description="Basic and acidic residues" evidence="1">
    <location>
        <begin position="48"/>
        <end position="68"/>
    </location>
</feature>
<evidence type="ECO:0000259" key="2">
    <source>
        <dbReference type="Pfam" id="PF08101"/>
    </source>
</evidence>
<feature type="region of interest" description="Disordered" evidence="1">
    <location>
        <begin position="844"/>
        <end position="1127"/>
    </location>
</feature>
<gene>
    <name evidence="3" type="ORF">K435DRAFT_283874</name>
</gene>
<keyword evidence="4" id="KW-1185">Reference proteome</keyword>
<evidence type="ECO:0000313" key="4">
    <source>
        <dbReference type="Proteomes" id="UP000297245"/>
    </source>
</evidence>
<dbReference type="Proteomes" id="UP000297245">
    <property type="component" value="Unassembled WGS sequence"/>
</dbReference>
<feature type="region of interest" description="Disordered" evidence="1">
    <location>
        <begin position="695"/>
        <end position="823"/>
    </location>
</feature>
<name>A0A4S8LL36_DENBC</name>
<feature type="region of interest" description="Disordered" evidence="1">
    <location>
        <begin position="487"/>
        <end position="540"/>
    </location>
</feature>
<reference evidence="3 4" key="1">
    <citation type="journal article" date="2019" name="Nat. Ecol. Evol.">
        <title>Megaphylogeny resolves global patterns of mushroom evolution.</title>
        <authorList>
            <person name="Varga T."/>
            <person name="Krizsan K."/>
            <person name="Foldi C."/>
            <person name="Dima B."/>
            <person name="Sanchez-Garcia M."/>
            <person name="Sanchez-Ramirez S."/>
            <person name="Szollosi G.J."/>
            <person name="Szarkandi J.G."/>
            <person name="Papp V."/>
            <person name="Albert L."/>
            <person name="Andreopoulos W."/>
            <person name="Angelini C."/>
            <person name="Antonin V."/>
            <person name="Barry K.W."/>
            <person name="Bougher N.L."/>
            <person name="Buchanan P."/>
            <person name="Buyck B."/>
            <person name="Bense V."/>
            <person name="Catcheside P."/>
            <person name="Chovatia M."/>
            <person name="Cooper J."/>
            <person name="Damon W."/>
            <person name="Desjardin D."/>
            <person name="Finy P."/>
            <person name="Geml J."/>
            <person name="Haridas S."/>
            <person name="Hughes K."/>
            <person name="Justo A."/>
            <person name="Karasinski D."/>
            <person name="Kautmanova I."/>
            <person name="Kiss B."/>
            <person name="Kocsube S."/>
            <person name="Kotiranta H."/>
            <person name="LaButti K.M."/>
            <person name="Lechner B.E."/>
            <person name="Liimatainen K."/>
            <person name="Lipzen A."/>
            <person name="Lukacs Z."/>
            <person name="Mihaltcheva S."/>
            <person name="Morgado L.N."/>
            <person name="Niskanen T."/>
            <person name="Noordeloos M.E."/>
            <person name="Ohm R.A."/>
            <person name="Ortiz-Santana B."/>
            <person name="Ovrebo C."/>
            <person name="Racz N."/>
            <person name="Riley R."/>
            <person name="Savchenko A."/>
            <person name="Shiryaev A."/>
            <person name="Soop K."/>
            <person name="Spirin V."/>
            <person name="Szebenyi C."/>
            <person name="Tomsovsky M."/>
            <person name="Tulloss R.E."/>
            <person name="Uehling J."/>
            <person name="Grigoriev I.V."/>
            <person name="Vagvolgyi C."/>
            <person name="Papp T."/>
            <person name="Martin F.M."/>
            <person name="Miettinen O."/>
            <person name="Hibbett D.S."/>
            <person name="Nagy L.G."/>
        </authorList>
    </citation>
    <scope>NUCLEOTIDE SEQUENCE [LARGE SCALE GENOMIC DNA]</scope>
    <source>
        <strain evidence="3 4">CBS 962.96</strain>
    </source>
</reference>
<dbReference type="Gene3D" id="1.10.555.10">
    <property type="entry name" value="Rho GTPase activation protein"/>
    <property type="match status" value="1"/>
</dbReference>
<dbReference type="Pfam" id="PF08101">
    <property type="entry name" value="Msb1-Mug8_dom"/>
    <property type="match status" value="1"/>
</dbReference>
<feature type="compositionally biased region" description="Low complexity" evidence="1">
    <location>
        <begin position="514"/>
        <end position="539"/>
    </location>
</feature>
<dbReference type="OrthoDB" id="3362494at2759"/>
<protein>
    <recommendedName>
        <fullName evidence="2">Meiotically up-regulated protein Msb1/Mug8 domain-containing protein</fullName>
    </recommendedName>
</protein>
<evidence type="ECO:0000256" key="1">
    <source>
        <dbReference type="SAM" id="MobiDB-lite"/>
    </source>
</evidence>